<dbReference type="GO" id="GO:0000774">
    <property type="term" value="F:adenyl-nucleotide exchange factor activity"/>
    <property type="evidence" value="ECO:0007669"/>
    <property type="project" value="InterPro"/>
</dbReference>
<accession>A0A1N6H8Y1</accession>
<feature type="region of interest" description="Disordered" evidence="7">
    <location>
        <begin position="13"/>
        <end position="40"/>
    </location>
</feature>
<dbReference type="GO" id="GO:0051082">
    <property type="term" value="F:unfolded protein binding"/>
    <property type="evidence" value="ECO:0007669"/>
    <property type="project" value="TreeGrafter"/>
</dbReference>
<keyword evidence="9" id="KW-1185">Reference proteome</keyword>
<dbReference type="GO" id="GO:0042803">
    <property type="term" value="F:protein homodimerization activity"/>
    <property type="evidence" value="ECO:0007669"/>
    <property type="project" value="InterPro"/>
</dbReference>
<evidence type="ECO:0000256" key="3">
    <source>
        <dbReference type="HAMAP-Rule" id="MF_01151"/>
    </source>
</evidence>
<evidence type="ECO:0000256" key="1">
    <source>
        <dbReference type="ARBA" id="ARBA00009054"/>
    </source>
</evidence>
<dbReference type="CDD" id="cd00446">
    <property type="entry name" value="GrpE"/>
    <property type="match status" value="1"/>
</dbReference>
<dbReference type="Gene3D" id="2.30.22.10">
    <property type="entry name" value="Head domain of nucleotide exchange factor GrpE"/>
    <property type="match status" value="1"/>
</dbReference>
<feature type="compositionally biased region" description="Polar residues" evidence="7">
    <location>
        <begin position="28"/>
        <end position="40"/>
    </location>
</feature>
<evidence type="ECO:0000256" key="2">
    <source>
        <dbReference type="ARBA" id="ARBA00023186"/>
    </source>
</evidence>
<protein>
    <recommendedName>
        <fullName evidence="3 4">Protein GrpE</fullName>
    </recommendedName>
    <alternativeName>
        <fullName evidence="3">HSP-70 cofactor</fullName>
    </alternativeName>
</protein>
<reference evidence="8 9" key="1">
    <citation type="submission" date="2016-11" db="EMBL/GenBank/DDBJ databases">
        <authorList>
            <person name="Jaros S."/>
            <person name="Januszkiewicz K."/>
            <person name="Wedrychowicz H."/>
        </authorList>
    </citation>
    <scope>NUCLEOTIDE SEQUENCE [LARGE SCALE GENOMIC DNA]</scope>
    <source>
        <strain evidence="8 9">DSM 24787</strain>
    </source>
</reference>
<dbReference type="EMBL" id="FSRA01000001">
    <property type="protein sequence ID" value="SIO16216.1"/>
    <property type="molecule type" value="Genomic_DNA"/>
</dbReference>
<dbReference type="PRINTS" id="PR00773">
    <property type="entry name" value="GRPEPROTEIN"/>
</dbReference>
<keyword evidence="3 4" id="KW-0346">Stress response</keyword>
<dbReference type="Pfam" id="PF01025">
    <property type="entry name" value="GrpE"/>
    <property type="match status" value="1"/>
</dbReference>
<comment type="function">
    <text evidence="3 4">Participates actively in the response to hyperosmotic and heat shock by preventing the aggregation of stress-denatured proteins, in association with DnaK and GrpE. It is the nucleotide exchange factor for DnaK and may function as a thermosensor. Unfolded proteins bind initially to DnaJ; upon interaction with the DnaJ-bound protein, DnaK hydrolyzes its bound ATP, resulting in the formation of a stable complex. GrpE releases ADP from DnaK; ATP binding to DnaK triggers the release of the substrate protein, thus completing the reaction cycle. Several rounds of ATP-dependent interactions between DnaJ, DnaK and GrpE are required for fully efficient folding.</text>
</comment>
<dbReference type="PANTHER" id="PTHR21237:SF23">
    <property type="entry name" value="GRPE PROTEIN HOMOLOG, MITOCHONDRIAL"/>
    <property type="match status" value="1"/>
</dbReference>
<dbReference type="STRING" id="536979.SAMN04488055_3245"/>
<keyword evidence="3" id="KW-0963">Cytoplasm</keyword>
<evidence type="ECO:0000256" key="6">
    <source>
        <dbReference type="SAM" id="Coils"/>
    </source>
</evidence>
<dbReference type="Proteomes" id="UP000185003">
    <property type="component" value="Unassembled WGS sequence"/>
</dbReference>
<dbReference type="InterPro" id="IPR000740">
    <property type="entry name" value="GrpE"/>
</dbReference>
<evidence type="ECO:0000313" key="8">
    <source>
        <dbReference type="EMBL" id="SIO16216.1"/>
    </source>
</evidence>
<dbReference type="HAMAP" id="MF_01151">
    <property type="entry name" value="GrpE"/>
    <property type="match status" value="1"/>
</dbReference>
<comment type="similarity">
    <text evidence="1 3 5">Belongs to the GrpE family.</text>
</comment>
<keyword evidence="6" id="KW-0175">Coiled coil</keyword>
<comment type="subunit">
    <text evidence="3">Homodimer.</text>
</comment>
<sequence length="197" mass="22248">MQLIYTIMTEKDKDMQANGQPEAEGFQDINSDENMAGSTHLNDAVPEENELDKVKSELDELRKKYLLLNADFDNFKKRNAKERIELINTANKEVIIALLEVLDDSERAARQLETATDINVVKDGVSLVFNKLHSVLQSKGLKPMESLNEEFNADLHDAITEIPAPAEEKIGKVLDVLQKGYYLNDKIIRHARVVVGK</sequence>
<dbReference type="SUPFAM" id="SSF58014">
    <property type="entry name" value="Coiled-coil domain of nucleotide exchange factor GrpE"/>
    <property type="match status" value="1"/>
</dbReference>
<evidence type="ECO:0000313" key="9">
    <source>
        <dbReference type="Proteomes" id="UP000185003"/>
    </source>
</evidence>
<organism evidence="8 9">
    <name type="scientific">Chitinophaga niabensis</name>
    <dbReference type="NCBI Taxonomy" id="536979"/>
    <lineage>
        <taxon>Bacteria</taxon>
        <taxon>Pseudomonadati</taxon>
        <taxon>Bacteroidota</taxon>
        <taxon>Chitinophagia</taxon>
        <taxon>Chitinophagales</taxon>
        <taxon>Chitinophagaceae</taxon>
        <taxon>Chitinophaga</taxon>
    </lineage>
</organism>
<dbReference type="InterPro" id="IPR013805">
    <property type="entry name" value="GrpE_CC"/>
</dbReference>
<dbReference type="PANTHER" id="PTHR21237">
    <property type="entry name" value="GRPE PROTEIN"/>
    <property type="match status" value="1"/>
</dbReference>
<evidence type="ECO:0000256" key="5">
    <source>
        <dbReference type="RuleBase" id="RU004478"/>
    </source>
</evidence>
<keyword evidence="2 3" id="KW-0143">Chaperone</keyword>
<dbReference type="GO" id="GO:0051087">
    <property type="term" value="F:protein-folding chaperone binding"/>
    <property type="evidence" value="ECO:0007669"/>
    <property type="project" value="InterPro"/>
</dbReference>
<feature type="coiled-coil region" evidence="6">
    <location>
        <begin position="44"/>
        <end position="78"/>
    </location>
</feature>
<evidence type="ECO:0000256" key="4">
    <source>
        <dbReference type="RuleBase" id="RU000639"/>
    </source>
</evidence>
<dbReference type="PROSITE" id="PS01071">
    <property type="entry name" value="GRPE"/>
    <property type="match status" value="1"/>
</dbReference>
<dbReference type="AlphaFoldDB" id="A0A1N6H8Y1"/>
<gene>
    <name evidence="3" type="primary">grpE</name>
    <name evidence="8" type="ORF">SAMN04488055_3245</name>
</gene>
<proteinExistence type="inferred from homology"/>
<comment type="subcellular location">
    <subcellularLocation>
        <location evidence="3">Cytoplasm</location>
    </subcellularLocation>
</comment>
<evidence type="ECO:0000256" key="7">
    <source>
        <dbReference type="SAM" id="MobiDB-lite"/>
    </source>
</evidence>
<dbReference type="SUPFAM" id="SSF51064">
    <property type="entry name" value="Head domain of nucleotide exchange factor GrpE"/>
    <property type="match status" value="1"/>
</dbReference>
<name>A0A1N6H8Y1_9BACT</name>
<dbReference type="GO" id="GO:0005737">
    <property type="term" value="C:cytoplasm"/>
    <property type="evidence" value="ECO:0007669"/>
    <property type="project" value="UniProtKB-SubCell"/>
</dbReference>
<dbReference type="Gene3D" id="3.90.20.20">
    <property type="match status" value="1"/>
</dbReference>
<dbReference type="GO" id="GO:0006457">
    <property type="term" value="P:protein folding"/>
    <property type="evidence" value="ECO:0007669"/>
    <property type="project" value="InterPro"/>
</dbReference>
<dbReference type="InterPro" id="IPR009012">
    <property type="entry name" value="GrpE_head"/>
</dbReference>